<sequence>MNAIPLVLAIVAVGLIVTGALLMTSGDFGIAGGLFLSASILIYVRERWT</sequence>
<protein>
    <submittedName>
        <fullName evidence="2">Uncharacterized protein</fullName>
    </submittedName>
</protein>
<evidence type="ECO:0000256" key="1">
    <source>
        <dbReference type="SAM" id="Phobius"/>
    </source>
</evidence>
<organism evidence="2 3">
    <name type="scientific">Halogranum amylolyticum</name>
    <dbReference type="NCBI Taxonomy" id="660520"/>
    <lineage>
        <taxon>Archaea</taxon>
        <taxon>Methanobacteriati</taxon>
        <taxon>Methanobacteriota</taxon>
        <taxon>Stenosarchaea group</taxon>
        <taxon>Halobacteria</taxon>
        <taxon>Halobacteriales</taxon>
        <taxon>Haloferacaceae</taxon>
    </lineage>
</organism>
<reference evidence="3" key="1">
    <citation type="submission" date="2016-10" db="EMBL/GenBank/DDBJ databases">
        <authorList>
            <person name="Varghese N."/>
            <person name="Submissions S."/>
        </authorList>
    </citation>
    <scope>NUCLEOTIDE SEQUENCE [LARGE SCALE GENOMIC DNA]</scope>
    <source>
        <strain evidence="3">CGMCC 1.10121</strain>
    </source>
</reference>
<keyword evidence="3" id="KW-1185">Reference proteome</keyword>
<proteinExistence type="predicted"/>
<feature type="transmembrane region" description="Helical" evidence="1">
    <location>
        <begin position="28"/>
        <end position="44"/>
    </location>
</feature>
<dbReference type="EMBL" id="FODV01000015">
    <property type="protein sequence ID" value="SEP12200.1"/>
    <property type="molecule type" value="Genomic_DNA"/>
</dbReference>
<dbReference type="Proteomes" id="UP000199126">
    <property type="component" value="Unassembled WGS sequence"/>
</dbReference>
<keyword evidence="1" id="KW-0472">Membrane</keyword>
<evidence type="ECO:0000313" key="2">
    <source>
        <dbReference type="EMBL" id="SEP12200.1"/>
    </source>
</evidence>
<evidence type="ECO:0000313" key="3">
    <source>
        <dbReference type="Proteomes" id="UP000199126"/>
    </source>
</evidence>
<dbReference type="AlphaFoldDB" id="A0A1H8V9W4"/>
<name>A0A1H8V9W4_9EURY</name>
<gene>
    <name evidence="2" type="ORF">SAMN04487948_11524</name>
</gene>
<accession>A0A1H8V9W4</accession>
<keyword evidence="1" id="KW-0812">Transmembrane</keyword>
<keyword evidence="1" id="KW-1133">Transmembrane helix</keyword>